<keyword evidence="3" id="KW-1185">Reference proteome</keyword>
<protein>
    <submittedName>
        <fullName evidence="2">Uncharacterized protein</fullName>
    </submittedName>
</protein>
<dbReference type="Proteomes" id="UP001189429">
    <property type="component" value="Unassembled WGS sequence"/>
</dbReference>
<reference evidence="2" key="1">
    <citation type="submission" date="2023-10" db="EMBL/GenBank/DDBJ databases">
        <authorList>
            <person name="Chen Y."/>
            <person name="Shah S."/>
            <person name="Dougan E. K."/>
            <person name="Thang M."/>
            <person name="Chan C."/>
        </authorList>
    </citation>
    <scope>NUCLEOTIDE SEQUENCE [LARGE SCALE GENOMIC DNA]</scope>
</reference>
<evidence type="ECO:0000313" key="2">
    <source>
        <dbReference type="EMBL" id="CAK0840142.1"/>
    </source>
</evidence>
<sequence>MNRSIGFSFDELVDFFLRFTSCPTPCRGPTCAWRTGRPPDSSIFTQGHRGGPRFGLSSGTTPELGWLAISRCVCVCVANRYDFACVPTDFHARPTKGQALVNVITPGGALEFVAERSRSRRARAGPAAPVLEVVPAQLQGYEESARRWSARRLRRTKNPESQAQA</sequence>
<proteinExistence type="predicted"/>
<name>A0ABN9T5A3_9DINO</name>
<evidence type="ECO:0000256" key="1">
    <source>
        <dbReference type="SAM" id="MobiDB-lite"/>
    </source>
</evidence>
<accession>A0ABN9T5A3</accession>
<comment type="caution">
    <text evidence="2">The sequence shown here is derived from an EMBL/GenBank/DDBJ whole genome shotgun (WGS) entry which is preliminary data.</text>
</comment>
<gene>
    <name evidence="2" type="ORF">PCOR1329_LOCUS35647</name>
</gene>
<feature type="region of interest" description="Disordered" evidence="1">
    <location>
        <begin position="144"/>
        <end position="165"/>
    </location>
</feature>
<organism evidence="2 3">
    <name type="scientific">Prorocentrum cordatum</name>
    <dbReference type="NCBI Taxonomy" id="2364126"/>
    <lineage>
        <taxon>Eukaryota</taxon>
        <taxon>Sar</taxon>
        <taxon>Alveolata</taxon>
        <taxon>Dinophyceae</taxon>
        <taxon>Prorocentrales</taxon>
        <taxon>Prorocentraceae</taxon>
        <taxon>Prorocentrum</taxon>
    </lineage>
</organism>
<evidence type="ECO:0000313" key="3">
    <source>
        <dbReference type="Proteomes" id="UP001189429"/>
    </source>
</evidence>
<dbReference type="EMBL" id="CAUYUJ010014352">
    <property type="protein sequence ID" value="CAK0840142.1"/>
    <property type="molecule type" value="Genomic_DNA"/>
</dbReference>